<dbReference type="PANTHER" id="PTHR11616:SF240">
    <property type="entry name" value="BLOATED TUBULES, ISOFORM B-RELATED"/>
    <property type="match status" value="1"/>
</dbReference>
<dbReference type="AlphaFoldDB" id="A0A212EMQ0"/>
<feature type="transmembrane region" description="Helical" evidence="8">
    <location>
        <begin position="268"/>
        <end position="288"/>
    </location>
</feature>
<comment type="subcellular location">
    <subcellularLocation>
        <location evidence="1">Membrane</location>
        <topology evidence="1">Multi-pass membrane protein</topology>
    </subcellularLocation>
</comment>
<comment type="similarity">
    <text evidence="2">Belongs to the sodium:neurotransmitter symporter (SNF) (TC 2.A.22) family.</text>
</comment>
<dbReference type="KEGG" id="dpl:KGM_207182"/>
<evidence type="ECO:0000256" key="3">
    <source>
        <dbReference type="ARBA" id="ARBA00022448"/>
    </source>
</evidence>
<keyword evidence="10" id="KW-1185">Reference proteome</keyword>
<feature type="transmembrane region" description="Helical" evidence="8">
    <location>
        <begin position="112"/>
        <end position="130"/>
    </location>
</feature>
<dbReference type="GO" id="GO:0005886">
    <property type="term" value="C:plasma membrane"/>
    <property type="evidence" value="ECO:0007669"/>
    <property type="project" value="TreeGrafter"/>
</dbReference>
<keyword evidence="3" id="KW-0813">Transport</keyword>
<feature type="transmembrane region" description="Helical" evidence="8">
    <location>
        <begin position="338"/>
        <end position="358"/>
    </location>
</feature>
<accession>A0A212EMQ0</accession>
<keyword evidence="7 8" id="KW-0472">Membrane</keyword>
<feature type="transmembrane region" description="Helical" evidence="8">
    <location>
        <begin position="230"/>
        <end position="248"/>
    </location>
</feature>
<evidence type="ECO:0000256" key="5">
    <source>
        <dbReference type="ARBA" id="ARBA00022847"/>
    </source>
</evidence>
<organism evidence="9 10">
    <name type="scientific">Danaus plexippus plexippus</name>
    <dbReference type="NCBI Taxonomy" id="278856"/>
    <lineage>
        <taxon>Eukaryota</taxon>
        <taxon>Metazoa</taxon>
        <taxon>Ecdysozoa</taxon>
        <taxon>Arthropoda</taxon>
        <taxon>Hexapoda</taxon>
        <taxon>Insecta</taxon>
        <taxon>Pterygota</taxon>
        <taxon>Neoptera</taxon>
        <taxon>Endopterygota</taxon>
        <taxon>Lepidoptera</taxon>
        <taxon>Glossata</taxon>
        <taxon>Ditrysia</taxon>
        <taxon>Papilionoidea</taxon>
        <taxon>Nymphalidae</taxon>
        <taxon>Danainae</taxon>
        <taxon>Danaini</taxon>
        <taxon>Danaina</taxon>
        <taxon>Danaus</taxon>
        <taxon>Danaus</taxon>
    </lineage>
</organism>
<evidence type="ECO:0000313" key="10">
    <source>
        <dbReference type="Proteomes" id="UP000007151"/>
    </source>
</evidence>
<dbReference type="GO" id="GO:0035725">
    <property type="term" value="P:sodium ion transmembrane transport"/>
    <property type="evidence" value="ECO:0007669"/>
    <property type="project" value="TreeGrafter"/>
</dbReference>
<dbReference type="EMBL" id="AGBW02013811">
    <property type="protein sequence ID" value="OWR42772.1"/>
    <property type="molecule type" value="Genomic_DNA"/>
</dbReference>
<gene>
    <name evidence="9" type="ORF">KGM_207182</name>
</gene>
<dbReference type="GO" id="GO:0015293">
    <property type="term" value="F:symporter activity"/>
    <property type="evidence" value="ECO:0007669"/>
    <property type="project" value="UniProtKB-KW"/>
</dbReference>
<feature type="transmembrane region" description="Helical" evidence="8">
    <location>
        <begin position="295"/>
        <end position="318"/>
    </location>
</feature>
<sequence length="493" mass="55851">MDFFIKQYTRKLDTGKLMNPLLKGVSYGIIIQTDLSAILHAIDLADSVRFLLTSMNKTPAWSKCQNLPPNISCVSSQDIKIKCNNEVIVNLKHTSAHLNYLKLFAGLDRNSLSMRFFIIAIVWICNFFIASITDTALLRNKGINLVTDPFGVGLIGVYDFGTMSPFTMVDNAVLIFAMVFIAMAFARSLIVRVLYLKLTECVKVDLAESPHYLLFAILPLSTEFMDAHKIFVLYIYLYMMAALVAYLAMFTSTMSRLLHSEFCSVKTIYIIGLVCFLGFIQSLPLTLYSGDTMGLFFGLNTCTLSLGAIKVAIVMWVYGVQKFSTDIQFWLGFEPTSFWQNLWTVLPLFLTGFALQHIKDLITFKQIGQIYTAMFWSLITFLVVIICMLKAVAQCIVKNNLAGILKSSYKHGPPEIEDRKKRRNFDKVAQNRKCKHNCLILDETFDCNHLPLTFRRKSNINNDSLTNIYEAGPSNERHRTSSVLDIANLDAQK</sequence>
<evidence type="ECO:0000256" key="7">
    <source>
        <dbReference type="ARBA" id="ARBA00023136"/>
    </source>
</evidence>
<keyword evidence="6 8" id="KW-1133">Transmembrane helix</keyword>
<dbReference type="SUPFAM" id="SSF161070">
    <property type="entry name" value="SNF-like"/>
    <property type="match status" value="1"/>
</dbReference>
<evidence type="ECO:0000256" key="4">
    <source>
        <dbReference type="ARBA" id="ARBA00022692"/>
    </source>
</evidence>
<feature type="transmembrane region" description="Helical" evidence="8">
    <location>
        <begin position="370"/>
        <end position="393"/>
    </location>
</feature>
<dbReference type="PANTHER" id="PTHR11616">
    <property type="entry name" value="SODIUM/CHLORIDE DEPENDENT TRANSPORTER"/>
    <property type="match status" value="1"/>
</dbReference>
<reference evidence="9 10" key="1">
    <citation type="journal article" date="2011" name="Cell">
        <title>The monarch butterfly genome yields insights into long-distance migration.</title>
        <authorList>
            <person name="Zhan S."/>
            <person name="Merlin C."/>
            <person name="Boore J.L."/>
            <person name="Reppert S.M."/>
        </authorList>
    </citation>
    <scope>NUCLEOTIDE SEQUENCE [LARGE SCALE GENOMIC DNA]</scope>
    <source>
        <strain evidence="9">F-2</strain>
    </source>
</reference>
<name>A0A212EMQ0_DANPL</name>
<evidence type="ECO:0000256" key="6">
    <source>
        <dbReference type="ARBA" id="ARBA00022989"/>
    </source>
</evidence>
<evidence type="ECO:0000313" key="9">
    <source>
        <dbReference type="EMBL" id="OWR42772.1"/>
    </source>
</evidence>
<protein>
    <submittedName>
        <fullName evidence="9">Transporter</fullName>
    </submittedName>
</protein>
<evidence type="ECO:0000256" key="1">
    <source>
        <dbReference type="ARBA" id="ARBA00004141"/>
    </source>
</evidence>
<dbReference type="Proteomes" id="UP000007151">
    <property type="component" value="Unassembled WGS sequence"/>
</dbReference>
<keyword evidence="5" id="KW-0769">Symport</keyword>
<comment type="caution">
    <text evidence="9">The sequence shown here is derived from an EMBL/GenBank/DDBJ whole genome shotgun (WGS) entry which is preliminary data.</text>
</comment>
<dbReference type="InterPro" id="IPR000175">
    <property type="entry name" value="Na/ntran_symport"/>
</dbReference>
<keyword evidence="4 8" id="KW-0812">Transmembrane</keyword>
<dbReference type="InParanoid" id="A0A212EMQ0"/>
<evidence type="ECO:0000256" key="2">
    <source>
        <dbReference type="ARBA" id="ARBA00006459"/>
    </source>
</evidence>
<feature type="transmembrane region" description="Helical" evidence="8">
    <location>
        <begin position="173"/>
        <end position="195"/>
    </location>
</feature>
<dbReference type="eggNOG" id="ENOG502TCJ4">
    <property type="taxonomic scope" value="Eukaryota"/>
</dbReference>
<dbReference type="PROSITE" id="PS50267">
    <property type="entry name" value="NA_NEUROTRAN_SYMP_3"/>
    <property type="match status" value="1"/>
</dbReference>
<dbReference type="InterPro" id="IPR037272">
    <property type="entry name" value="SNS_sf"/>
</dbReference>
<dbReference type="GO" id="GO:0006865">
    <property type="term" value="P:amino acid transport"/>
    <property type="evidence" value="ECO:0007669"/>
    <property type="project" value="TreeGrafter"/>
</dbReference>
<proteinExistence type="inferred from homology"/>
<evidence type="ECO:0000256" key="8">
    <source>
        <dbReference type="SAM" id="Phobius"/>
    </source>
</evidence>